<dbReference type="SMART" id="SM00356">
    <property type="entry name" value="ZnF_C3H1"/>
    <property type="match status" value="3"/>
</dbReference>
<reference evidence="7 8" key="1">
    <citation type="journal article" date="2020" name="bioRxiv">
        <title>Metabolic contributions of an alphaproteobacterial endosymbiont in the apicomplexan Cardiosporidium cionae.</title>
        <authorList>
            <person name="Hunter E.S."/>
            <person name="Paight C.J."/>
            <person name="Lane C.E."/>
        </authorList>
    </citation>
    <scope>NUCLEOTIDE SEQUENCE [LARGE SCALE GENOMIC DNA]</scope>
    <source>
        <strain evidence="7">ESH_2018</strain>
    </source>
</reference>
<dbReference type="SUPFAM" id="SSF90229">
    <property type="entry name" value="CCCH zinc finger"/>
    <property type="match status" value="2"/>
</dbReference>
<proteinExistence type="predicted"/>
<evidence type="ECO:0000256" key="4">
    <source>
        <dbReference type="PROSITE-ProRule" id="PRU00723"/>
    </source>
</evidence>
<feature type="domain" description="C3H1-type" evidence="6">
    <location>
        <begin position="188"/>
        <end position="214"/>
    </location>
</feature>
<evidence type="ECO:0000313" key="8">
    <source>
        <dbReference type="Proteomes" id="UP000823046"/>
    </source>
</evidence>
<evidence type="ECO:0000256" key="5">
    <source>
        <dbReference type="SAM" id="MobiDB-lite"/>
    </source>
</evidence>
<dbReference type="Proteomes" id="UP000823046">
    <property type="component" value="Unassembled WGS sequence"/>
</dbReference>
<dbReference type="EMBL" id="JADAQX010000403">
    <property type="protein sequence ID" value="KAF8820370.1"/>
    <property type="molecule type" value="Genomic_DNA"/>
</dbReference>
<evidence type="ECO:0000259" key="6">
    <source>
        <dbReference type="PROSITE" id="PS50103"/>
    </source>
</evidence>
<name>A0ABQ7J8P9_9APIC</name>
<feature type="region of interest" description="Disordered" evidence="5">
    <location>
        <begin position="424"/>
        <end position="454"/>
    </location>
</feature>
<accession>A0ABQ7J8P9</accession>
<feature type="zinc finger region" description="C3H1-type" evidence="4">
    <location>
        <begin position="153"/>
        <end position="180"/>
    </location>
</feature>
<feature type="domain" description="C3H1-type" evidence="6">
    <location>
        <begin position="153"/>
        <end position="180"/>
    </location>
</feature>
<dbReference type="PROSITE" id="PS50103">
    <property type="entry name" value="ZF_C3H1"/>
    <property type="match status" value="3"/>
</dbReference>
<dbReference type="Gene3D" id="3.30.1370.210">
    <property type="match status" value="1"/>
</dbReference>
<dbReference type="PANTHER" id="PTHR38160">
    <property type="entry name" value="ZINC FINGER CCCH DOMAIN-CONTAINING PROTEIN 40"/>
    <property type="match status" value="1"/>
</dbReference>
<dbReference type="Pfam" id="PF00642">
    <property type="entry name" value="zf-CCCH"/>
    <property type="match status" value="1"/>
</dbReference>
<evidence type="ECO:0000256" key="2">
    <source>
        <dbReference type="ARBA" id="ARBA00022771"/>
    </source>
</evidence>
<feature type="region of interest" description="Disordered" evidence="5">
    <location>
        <begin position="285"/>
        <end position="321"/>
    </location>
</feature>
<sequence length="751" mass="82289">MAATRLSADKNSSSHLRDIPADIPTMLTPYDLVESTTDGYMKHPSGLYDSFTPSYVGKMDEVALDGDTDIATVSLASSDVGLYAPVPTIAFKSEGYKFASSVYGRLFPSFYSPKEKNIAKGASPPYTETSTVSLTEEEEIYLEEQRNFAKDQYFKTKMCPFHMRRECLRGDTCSFAHSRIELRTSNDLKNTRLCQNWQKNQCTRPNCPYAHGFEELRHTGDYYKTSMCIFWLNGDCPLKELCRHAHGSEELRGRTYRWTERQKGRMQKRKQFLVRRRGIDISEGWIASSPSEQEELPSRNGLEGGDPPPSRVASCTASYRRENSMLSPQTSASLFKSAFSSTAPTSPFSFASSSTPPLSKSFSSSLSFGTPPEQSTAQTVSPSHPLPSSPSPSYTFPYAKFQWPPTLSSGEISTLKTFLTATHKEEPTEPPAVSPGPSSSLAAPPSLPSSLSPPTTLLSPEMLLYLSSQSHTKGEASLKSRDISSYPPSCLPDDLLEDITSWEDSFLHRPPLMEEALRSLEYGESEGEYGKSDVSGRVFSPSLSVTALSPPYPLCVHSHALLPSSPPLSYPTLLSSPVDTTLLSPHREKESILRNETPFTLPSHGLAAKENCLLVSSNSSEILPGDSELTVVGNKEAEKALSFPFPLPPLFLKPFGDIFSSSNAVSGIIQSMVESVIHEEKAAALSSPSAPDLNSSSTTCCSMIPPTVTSSESLTKNVYTHDTSFSSYSEDATSFAKEYPSYAQRKGMEVV</sequence>
<comment type="caution">
    <text evidence="7">The sequence shown here is derived from an EMBL/GenBank/DDBJ whole genome shotgun (WGS) entry which is preliminary data.</text>
</comment>
<keyword evidence="2 4" id="KW-0863">Zinc-finger</keyword>
<dbReference type="Gene3D" id="4.10.1000.10">
    <property type="entry name" value="Zinc finger, CCCH-type"/>
    <property type="match status" value="1"/>
</dbReference>
<evidence type="ECO:0000313" key="7">
    <source>
        <dbReference type="EMBL" id="KAF8820370.1"/>
    </source>
</evidence>
<organism evidence="7 8">
    <name type="scientific">Cardiosporidium cionae</name>
    <dbReference type="NCBI Taxonomy" id="476202"/>
    <lineage>
        <taxon>Eukaryota</taxon>
        <taxon>Sar</taxon>
        <taxon>Alveolata</taxon>
        <taxon>Apicomplexa</taxon>
        <taxon>Aconoidasida</taxon>
        <taxon>Nephromycida</taxon>
        <taxon>Cardiosporidium</taxon>
    </lineage>
</organism>
<keyword evidence="8" id="KW-1185">Reference proteome</keyword>
<feature type="domain" description="C3H1-type" evidence="6">
    <location>
        <begin position="222"/>
        <end position="249"/>
    </location>
</feature>
<gene>
    <name evidence="7" type="ORF">IE077_003252</name>
</gene>
<feature type="zinc finger region" description="C3H1-type" evidence="4">
    <location>
        <begin position="188"/>
        <end position="214"/>
    </location>
</feature>
<dbReference type="InterPro" id="IPR036855">
    <property type="entry name" value="Znf_CCCH_sf"/>
</dbReference>
<dbReference type="InterPro" id="IPR000571">
    <property type="entry name" value="Znf_CCCH"/>
</dbReference>
<evidence type="ECO:0000256" key="3">
    <source>
        <dbReference type="ARBA" id="ARBA00022833"/>
    </source>
</evidence>
<dbReference type="InterPro" id="IPR045868">
    <property type="entry name" value="Znf_C3H13/40"/>
</dbReference>
<dbReference type="PANTHER" id="PTHR38160:SF1">
    <property type="entry name" value="ZINC FINGER CCCH DOMAIN-CONTAINING PROTEIN 40"/>
    <property type="match status" value="1"/>
</dbReference>
<keyword evidence="1 4" id="KW-0479">Metal-binding</keyword>
<feature type="region of interest" description="Disordered" evidence="5">
    <location>
        <begin position="361"/>
        <end position="391"/>
    </location>
</feature>
<protein>
    <recommendedName>
        <fullName evidence="6">C3H1-type domain-containing protein</fullName>
    </recommendedName>
</protein>
<keyword evidence="3 4" id="KW-0862">Zinc</keyword>
<feature type="zinc finger region" description="C3H1-type" evidence="4">
    <location>
        <begin position="222"/>
        <end position="249"/>
    </location>
</feature>
<evidence type="ECO:0000256" key="1">
    <source>
        <dbReference type="ARBA" id="ARBA00022723"/>
    </source>
</evidence>
<feature type="compositionally biased region" description="Low complexity" evidence="5">
    <location>
        <begin position="435"/>
        <end position="454"/>
    </location>
</feature>